<organism evidence="6 7">
    <name type="scientific">Candidatus Methylumidiphilus alinenensis</name>
    <dbReference type="NCBI Taxonomy" id="2202197"/>
    <lineage>
        <taxon>Bacteria</taxon>
        <taxon>Pseudomonadati</taxon>
        <taxon>Pseudomonadota</taxon>
        <taxon>Gammaproteobacteria</taxon>
        <taxon>Methylococcales</taxon>
        <taxon>Candidatus Methylumidiphilus</taxon>
    </lineage>
</organism>
<dbReference type="CDD" id="cd01104">
    <property type="entry name" value="HTH_MlrA-CarA"/>
    <property type="match status" value="1"/>
</dbReference>
<evidence type="ECO:0000259" key="5">
    <source>
        <dbReference type="PROSITE" id="PS50937"/>
    </source>
</evidence>
<dbReference type="Gene3D" id="1.10.1660.10">
    <property type="match status" value="1"/>
</dbReference>
<dbReference type="Proteomes" id="UP000249396">
    <property type="component" value="Unassembled WGS sequence"/>
</dbReference>
<protein>
    <submittedName>
        <fullName evidence="6">MerR family transcriptional regulator</fullName>
    </submittedName>
</protein>
<dbReference type="SUPFAM" id="SSF46955">
    <property type="entry name" value="Putative DNA-binding domain"/>
    <property type="match status" value="1"/>
</dbReference>
<dbReference type="Pfam" id="PF13411">
    <property type="entry name" value="MerR_1"/>
    <property type="match status" value="1"/>
</dbReference>
<reference evidence="6 7" key="1">
    <citation type="journal article" date="2018" name="Aquat. Microb. Ecol.">
        <title>Gammaproteobacterial methanotrophs dominate.</title>
        <authorList>
            <person name="Rissanen A.J."/>
            <person name="Saarenheimo J."/>
            <person name="Tiirola M."/>
            <person name="Peura S."/>
            <person name="Aalto S.L."/>
            <person name="Karvinen A."/>
            <person name="Nykanen H."/>
        </authorList>
    </citation>
    <scope>NUCLEOTIDE SEQUENCE [LARGE SCALE GENOMIC DNA]</scope>
    <source>
        <strain evidence="6">AMbin10</strain>
    </source>
</reference>
<evidence type="ECO:0000256" key="4">
    <source>
        <dbReference type="ARBA" id="ARBA00023163"/>
    </source>
</evidence>
<dbReference type="GO" id="GO:0003700">
    <property type="term" value="F:DNA-binding transcription factor activity"/>
    <property type="evidence" value="ECO:0007669"/>
    <property type="project" value="InterPro"/>
</dbReference>
<accession>A0A2W4QM53</accession>
<dbReference type="InterPro" id="IPR000551">
    <property type="entry name" value="MerR-type_HTH_dom"/>
</dbReference>
<dbReference type="SMART" id="SM00422">
    <property type="entry name" value="HTH_MERR"/>
    <property type="match status" value="1"/>
</dbReference>
<keyword evidence="1" id="KW-0678">Repressor</keyword>
<evidence type="ECO:0000313" key="6">
    <source>
        <dbReference type="EMBL" id="PZN72903.1"/>
    </source>
</evidence>
<keyword evidence="2" id="KW-0805">Transcription regulation</keyword>
<comment type="caution">
    <text evidence="6">The sequence shown here is derived from an EMBL/GenBank/DDBJ whole genome shotgun (WGS) entry which is preliminary data.</text>
</comment>
<sequence>MTAIPEPELSFGIGAVSRLTGIPLDTLRIWERRYHMVTPMRTEDKKRQYSRSDLTRLSLIKQLVDLGHAISAVAALSEEALRERLQVHQDRPQPVSADGRRLRVLVQGNALPFLVGYWKNEWDDIEITGSHVSYADFEKDAIGLKPDVLVLEMPALQADRVAQLQGLAMQSGAKRTVVVYSFGMSALLERLRQDGIPTLRSPVTAEALAQACRIDGRATLPRPLALPTAGEALPPRRFDDATLSAVTRLPTSIRCECPQHLADLLFRLNAFEAYSADCENRNEADAALHAHLHRETAKARVLLEDALEHLVRCEEIDLAAVQALA</sequence>
<proteinExistence type="predicted"/>
<dbReference type="PROSITE" id="PS50937">
    <property type="entry name" value="HTH_MERR_2"/>
    <property type="match status" value="1"/>
</dbReference>
<dbReference type="GO" id="GO:0003677">
    <property type="term" value="F:DNA binding"/>
    <property type="evidence" value="ECO:0007669"/>
    <property type="project" value="UniProtKB-KW"/>
</dbReference>
<evidence type="ECO:0000256" key="3">
    <source>
        <dbReference type="ARBA" id="ARBA00023125"/>
    </source>
</evidence>
<keyword evidence="3" id="KW-0238">DNA-binding</keyword>
<name>A0A2W4QM53_9GAMM</name>
<dbReference type="PANTHER" id="PTHR30204:SF69">
    <property type="entry name" value="MERR-FAMILY TRANSCRIPTIONAL REGULATOR"/>
    <property type="match status" value="1"/>
</dbReference>
<dbReference type="AlphaFoldDB" id="A0A2W4QM53"/>
<evidence type="ECO:0000313" key="7">
    <source>
        <dbReference type="Proteomes" id="UP000249396"/>
    </source>
</evidence>
<evidence type="ECO:0000256" key="1">
    <source>
        <dbReference type="ARBA" id="ARBA00022491"/>
    </source>
</evidence>
<evidence type="ECO:0000256" key="2">
    <source>
        <dbReference type="ARBA" id="ARBA00023015"/>
    </source>
</evidence>
<dbReference type="InterPro" id="IPR047057">
    <property type="entry name" value="MerR_fam"/>
</dbReference>
<feature type="domain" description="HTH merR-type" evidence="5">
    <location>
        <begin position="10"/>
        <end position="79"/>
    </location>
</feature>
<dbReference type="InterPro" id="IPR009061">
    <property type="entry name" value="DNA-bd_dom_put_sf"/>
</dbReference>
<gene>
    <name evidence="6" type="ORF">DM484_23710</name>
</gene>
<keyword evidence="4" id="KW-0804">Transcription</keyword>
<dbReference type="PANTHER" id="PTHR30204">
    <property type="entry name" value="REDOX-CYCLING DRUG-SENSING TRANSCRIPTIONAL ACTIVATOR SOXR"/>
    <property type="match status" value="1"/>
</dbReference>
<dbReference type="EMBL" id="QJPH01000472">
    <property type="protein sequence ID" value="PZN72903.1"/>
    <property type="molecule type" value="Genomic_DNA"/>
</dbReference>